<dbReference type="EMBL" id="FOTI01000058">
    <property type="protein sequence ID" value="SFM05846.1"/>
    <property type="molecule type" value="Genomic_DNA"/>
</dbReference>
<dbReference type="PANTHER" id="PTHR46383:SF3">
    <property type="entry name" value="ASPARTATE AMINOTRANSFERASE-RELATED"/>
    <property type="match status" value="1"/>
</dbReference>
<reference evidence="8 9" key="1">
    <citation type="submission" date="2016-10" db="EMBL/GenBank/DDBJ databases">
        <authorList>
            <person name="de Groot N.N."/>
        </authorList>
    </citation>
    <scope>NUCLEOTIDE SEQUENCE [LARGE SCALE GENOMIC DNA]</scope>
    <source>
        <strain evidence="8 9">ATCC 51327</strain>
    </source>
</reference>
<keyword evidence="5" id="KW-0663">Pyridoxal phosphate</keyword>
<evidence type="ECO:0000256" key="1">
    <source>
        <dbReference type="ARBA" id="ARBA00001933"/>
    </source>
</evidence>
<organism evidence="8 9">
    <name type="scientific">Halanaerobium salsuginis</name>
    <dbReference type="NCBI Taxonomy" id="29563"/>
    <lineage>
        <taxon>Bacteria</taxon>
        <taxon>Bacillati</taxon>
        <taxon>Bacillota</taxon>
        <taxon>Clostridia</taxon>
        <taxon>Halanaerobiales</taxon>
        <taxon>Halanaerobiaceae</taxon>
        <taxon>Halanaerobium</taxon>
    </lineage>
</organism>
<evidence type="ECO:0000256" key="5">
    <source>
        <dbReference type="ARBA" id="ARBA00022898"/>
    </source>
</evidence>
<dbReference type="GO" id="GO:0008483">
    <property type="term" value="F:transaminase activity"/>
    <property type="evidence" value="ECO:0007669"/>
    <property type="project" value="UniProtKB-KW"/>
</dbReference>
<dbReference type="InterPro" id="IPR004838">
    <property type="entry name" value="NHTrfase_class1_PyrdxlP-BS"/>
</dbReference>
<accession>A0A1I4MS17</accession>
<dbReference type="PANTHER" id="PTHR46383">
    <property type="entry name" value="ASPARTATE AMINOTRANSFERASE"/>
    <property type="match status" value="1"/>
</dbReference>
<name>A0A1I4MS17_9FIRM</name>
<dbReference type="STRING" id="29563.SAMN02983006_02689"/>
<evidence type="ECO:0000256" key="3">
    <source>
        <dbReference type="ARBA" id="ARBA00022576"/>
    </source>
</evidence>
<protein>
    <recommendedName>
        <fullName evidence="6">Aminotransferase</fullName>
        <ecNumber evidence="6">2.6.1.-</ecNumber>
    </recommendedName>
</protein>
<dbReference type="Gene3D" id="3.90.1150.10">
    <property type="entry name" value="Aspartate Aminotransferase, domain 1"/>
    <property type="match status" value="1"/>
</dbReference>
<dbReference type="GO" id="GO:0006520">
    <property type="term" value="P:amino acid metabolic process"/>
    <property type="evidence" value="ECO:0007669"/>
    <property type="project" value="InterPro"/>
</dbReference>
<dbReference type="AlphaFoldDB" id="A0A1I4MS17"/>
<evidence type="ECO:0000259" key="7">
    <source>
        <dbReference type="Pfam" id="PF00155"/>
    </source>
</evidence>
<dbReference type="Gene3D" id="3.40.640.10">
    <property type="entry name" value="Type I PLP-dependent aspartate aminotransferase-like (Major domain)"/>
    <property type="match status" value="1"/>
</dbReference>
<sequence length="397" mass="44513">MSKKFIKKEYQKTPATFFARAAEIKNSQTNIIDLSLGDPDLKTAAEIVNQAAADANQGYTHYAHPRGDFELREAIVAYYKKNYNQLIDLDQIMITVGACHGTFLALAAILNEGEEIIIPTPYFAPYKGQVELAGGKAVFVKSKFEADFQLDLDAVEEKITPKTKAILINSPHNPTGIIQKKKVLEKLIELAIKYDILILSDEVYENFDYKSEFYSLVNFNKQSDRIIILNSFSKTFAMTGWRLGFLIADPDLINVMQNLNEGICYSAPSISQRAAIKALTSENLKEEIRNCFAKRVSYANQIISANSELDLVKAEGAFYLFPRIKKTGLKAEEFALRLLKEEGVLVLPGDDFGDQNGEFIRIACTLELSKLTEALARICSFTKKLKDDNLSNSKLNK</sequence>
<evidence type="ECO:0000313" key="9">
    <source>
        <dbReference type="Proteomes" id="UP000199006"/>
    </source>
</evidence>
<dbReference type="CDD" id="cd00609">
    <property type="entry name" value="AAT_like"/>
    <property type="match status" value="1"/>
</dbReference>
<evidence type="ECO:0000256" key="6">
    <source>
        <dbReference type="RuleBase" id="RU000481"/>
    </source>
</evidence>
<keyword evidence="9" id="KW-1185">Reference proteome</keyword>
<proteinExistence type="inferred from homology"/>
<keyword evidence="4 6" id="KW-0808">Transferase</keyword>
<evidence type="ECO:0000256" key="2">
    <source>
        <dbReference type="ARBA" id="ARBA00007441"/>
    </source>
</evidence>
<dbReference type="EC" id="2.6.1.-" evidence="6"/>
<dbReference type="GO" id="GO:0030170">
    <property type="term" value="F:pyridoxal phosphate binding"/>
    <property type="evidence" value="ECO:0007669"/>
    <property type="project" value="InterPro"/>
</dbReference>
<feature type="domain" description="Aminotransferase class I/classII large" evidence="7">
    <location>
        <begin position="30"/>
        <end position="378"/>
    </location>
</feature>
<dbReference type="InterPro" id="IPR015424">
    <property type="entry name" value="PyrdxlP-dep_Trfase"/>
</dbReference>
<gene>
    <name evidence="8" type="ORF">SAMN02983006_02689</name>
</gene>
<comment type="similarity">
    <text evidence="2 6">Belongs to the class-I pyridoxal-phosphate-dependent aminotransferase family.</text>
</comment>
<dbReference type="InterPro" id="IPR050596">
    <property type="entry name" value="AspAT/PAT-like"/>
</dbReference>
<dbReference type="PROSITE" id="PS00105">
    <property type="entry name" value="AA_TRANSFER_CLASS_1"/>
    <property type="match status" value="1"/>
</dbReference>
<dbReference type="RefSeq" id="WP_177181452.1">
    <property type="nucleotide sequence ID" value="NZ_FOTI01000058.1"/>
</dbReference>
<dbReference type="SUPFAM" id="SSF53383">
    <property type="entry name" value="PLP-dependent transferases"/>
    <property type="match status" value="1"/>
</dbReference>
<dbReference type="Proteomes" id="UP000199006">
    <property type="component" value="Unassembled WGS sequence"/>
</dbReference>
<dbReference type="FunFam" id="3.40.640.10:FF:000033">
    <property type="entry name" value="Aspartate aminotransferase"/>
    <property type="match status" value="1"/>
</dbReference>
<dbReference type="Pfam" id="PF00155">
    <property type="entry name" value="Aminotran_1_2"/>
    <property type="match status" value="1"/>
</dbReference>
<evidence type="ECO:0000256" key="4">
    <source>
        <dbReference type="ARBA" id="ARBA00022679"/>
    </source>
</evidence>
<dbReference type="InterPro" id="IPR015421">
    <property type="entry name" value="PyrdxlP-dep_Trfase_major"/>
</dbReference>
<keyword evidence="3 6" id="KW-0032">Aminotransferase</keyword>
<comment type="cofactor">
    <cofactor evidence="1 6">
        <name>pyridoxal 5'-phosphate</name>
        <dbReference type="ChEBI" id="CHEBI:597326"/>
    </cofactor>
</comment>
<dbReference type="InterPro" id="IPR015422">
    <property type="entry name" value="PyrdxlP-dep_Trfase_small"/>
</dbReference>
<dbReference type="InterPro" id="IPR004839">
    <property type="entry name" value="Aminotransferase_I/II_large"/>
</dbReference>
<evidence type="ECO:0000313" key="8">
    <source>
        <dbReference type="EMBL" id="SFM05846.1"/>
    </source>
</evidence>